<dbReference type="Pfam" id="PF14559">
    <property type="entry name" value="TPR_19"/>
    <property type="match status" value="1"/>
</dbReference>
<keyword evidence="1" id="KW-0802">TPR repeat</keyword>
<feature type="signal peptide" evidence="3">
    <location>
        <begin position="1"/>
        <end position="24"/>
    </location>
</feature>
<organism evidence="5 6">
    <name type="scientific">Marilutibacter chinensis</name>
    <dbReference type="NCBI Taxonomy" id="2912247"/>
    <lineage>
        <taxon>Bacteria</taxon>
        <taxon>Pseudomonadati</taxon>
        <taxon>Pseudomonadota</taxon>
        <taxon>Gammaproteobacteria</taxon>
        <taxon>Lysobacterales</taxon>
        <taxon>Lysobacteraceae</taxon>
        <taxon>Marilutibacter</taxon>
    </lineage>
</organism>
<evidence type="ECO:0000256" key="1">
    <source>
        <dbReference type="PROSITE-ProRule" id="PRU00339"/>
    </source>
</evidence>
<dbReference type="InterPro" id="IPR019734">
    <property type="entry name" value="TPR_rpt"/>
</dbReference>
<comment type="caution">
    <text evidence="5">The sequence shown here is derived from an EMBL/GenBank/DDBJ whole genome shotgun (WGS) entry which is preliminary data.</text>
</comment>
<dbReference type="SUPFAM" id="SSF48452">
    <property type="entry name" value="TPR-like"/>
    <property type="match status" value="1"/>
</dbReference>
<dbReference type="PROSITE" id="PS50005">
    <property type="entry name" value="TPR"/>
    <property type="match status" value="1"/>
</dbReference>
<feature type="region of interest" description="Disordered" evidence="2">
    <location>
        <begin position="386"/>
        <end position="407"/>
    </location>
</feature>
<dbReference type="Pfam" id="PF21197">
    <property type="entry name" value="PgaA_barrel"/>
    <property type="match status" value="1"/>
</dbReference>
<proteinExistence type="predicted"/>
<keyword evidence="6" id="KW-1185">Reference proteome</keyword>
<evidence type="ECO:0000256" key="3">
    <source>
        <dbReference type="SAM" id="SignalP"/>
    </source>
</evidence>
<evidence type="ECO:0000313" key="6">
    <source>
        <dbReference type="Proteomes" id="UP001430796"/>
    </source>
</evidence>
<dbReference type="Proteomes" id="UP001430796">
    <property type="component" value="Unassembled WGS sequence"/>
</dbReference>
<name>A0ABS9HPD4_9GAMM</name>
<evidence type="ECO:0000256" key="2">
    <source>
        <dbReference type="SAM" id="MobiDB-lite"/>
    </source>
</evidence>
<dbReference type="InterPro" id="IPR023870">
    <property type="entry name" value="PGA_export_porin_PgaA"/>
</dbReference>
<protein>
    <submittedName>
        <fullName evidence="5">Poly-beta-1,6 N-acetyl-D-glucosamine export porin PgaA</fullName>
    </submittedName>
</protein>
<dbReference type="InterPro" id="IPR011990">
    <property type="entry name" value="TPR-like_helical_dom_sf"/>
</dbReference>
<dbReference type="InterPro" id="IPR049003">
    <property type="entry name" value="PgaA_barrel"/>
</dbReference>
<feature type="domain" description="PgaA membrane beta barrel" evidence="4">
    <location>
        <begin position="396"/>
        <end position="672"/>
    </location>
</feature>
<reference evidence="5" key="2">
    <citation type="submission" date="2022-01" db="EMBL/GenBank/DDBJ databases">
        <authorList>
            <person name="Zhou L.Y."/>
        </authorList>
    </citation>
    <scope>NUCLEOTIDE SEQUENCE</scope>
    <source>
        <strain evidence="5">TLK-CK17</strain>
    </source>
</reference>
<evidence type="ECO:0000259" key="4">
    <source>
        <dbReference type="Pfam" id="PF21197"/>
    </source>
</evidence>
<sequence>MHSKQHLAVALALALGMTPGVGIAANHETAIVEIEHLRGEHRWLDALAAIERARADAPDDPALYRLQVLTLLDLGSSHQAWAHYRVRPELFDRSEAERLEGARLARLVTWGGLYAESEQARTQNLALAEQALQDRRASSAVSDLRTRFDEIVLLNRLERHDEVVARYRTLQAEQVELPPYALARVAESLLAERHPAEAIPLFQQVGHEMPEDWDAHLLLGYAYSESEDFDAAYDHLQALKAAEPAWLRAPGARRDHANPRHFDADRNLALLHLYGQDTAGAQQRLEALAAIGPNNAGLQSAVGEVYRTRGWSERALERFQMAATLEPEHVGAAIGQIGSLLDLDRVDLARPLHDRLLAEHPRDVQVRQMARDWDNRMGWQWQLEATSGRSDGDDGGGSASPLGNRDGSYRVAVQSPLLNDRWRITAETRDAWADFQGARVHDHRSGLGLSHAFGRLTANAGVDRAHDGWTDQGTGYYLNADWRLGDTWRIGAGWRHNTPDGSLQARRSGITADELSLHASWAPSDHGRVDAGLQQLRYEDGNRRETLFVDAERRLLTRPHLLLDGLAGGHAGRGSLDDAPYFNPRRDRSLRIGARLDHIAWRHYDRHFRQRFTASAGPYWQEGHGSAWVPQLRYEHEWRFGTGRLLQYGVNWSRPVYDGVREEHLGFDLAFRWGE</sequence>
<evidence type="ECO:0000313" key="5">
    <source>
        <dbReference type="EMBL" id="MCF7220829.1"/>
    </source>
</evidence>
<dbReference type="NCBIfam" id="TIGR03939">
    <property type="entry name" value="PGA_TPR_OMP"/>
    <property type="match status" value="1"/>
</dbReference>
<feature type="chain" id="PRO_5047370774" evidence="3">
    <location>
        <begin position="25"/>
        <end position="675"/>
    </location>
</feature>
<keyword evidence="3" id="KW-0732">Signal</keyword>
<dbReference type="Gene3D" id="1.25.40.10">
    <property type="entry name" value="Tetratricopeptide repeat domain"/>
    <property type="match status" value="2"/>
</dbReference>
<feature type="repeat" description="TPR" evidence="1">
    <location>
        <begin position="296"/>
        <end position="329"/>
    </location>
</feature>
<dbReference type="SUPFAM" id="SSF56935">
    <property type="entry name" value="Porins"/>
    <property type="match status" value="1"/>
</dbReference>
<reference evidence="5" key="1">
    <citation type="submission" date="2022-01" db="EMBL/GenBank/DDBJ databases">
        <title>Lysobacter chinensis sp. nov., a bacterium isolated from cow dung compost.</title>
        <authorList>
            <person name="Liu Y."/>
        </authorList>
    </citation>
    <scope>NUCLEOTIDE SEQUENCE</scope>
    <source>
        <strain evidence="5">TLK-CK17</strain>
    </source>
</reference>
<dbReference type="EMBL" id="JAKJPO010000001">
    <property type="protein sequence ID" value="MCF7220829.1"/>
    <property type="molecule type" value="Genomic_DNA"/>
</dbReference>
<gene>
    <name evidence="5" type="primary">pgaA</name>
    <name evidence="5" type="ORF">L3V18_03360</name>
</gene>
<dbReference type="RefSeq" id="WP_237053173.1">
    <property type="nucleotide sequence ID" value="NZ_JAKJPO010000001.1"/>
</dbReference>
<accession>A0ABS9HPD4</accession>